<feature type="domain" description="Enoyl reductase (ER)" evidence="4">
    <location>
        <begin position="10"/>
        <end position="336"/>
    </location>
</feature>
<evidence type="ECO:0000256" key="2">
    <source>
        <dbReference type="ARBA" id="ARBA00011245"/>
    </source>
</evidence>
<comment type="caution">
    <text evidence="5">The sequence shown here is derived from an EMBL/GenBank/DDBJ whole genome shotgun (WGS) entry which is preliminary data.</text>
</comment>
<dbReference type="PANTHER" id="PTHR45348">
    <property type="entry name" value="HYPOTHETICAL OXIDOREDUCTASE (EUROFUNG)"/>
    <property type="match status" value="1"/>
</dbReference>
<dbReference type="CDD" id="cd08249">
    <property type="entry name" value="enoyl_reductase_like"/>
    <property type="match status" value="1"/>
</dbReference>
<dbReference type="Gene3D" id="3.40.50.720">
    <property type="entry name" value="NAD(P)-binding Rossmann-like Domain"/>
    <property type="match status" value="1"/>
</dbReference>
<dbReference type="Gene3D" id="3.90.180.10">
    <property type="entry name" value="Medium-chain alcohol dehydrogenases, catalytic domain"/>
    <property type="match status" value="1"/>
</dbReference>
<dbReference type="InterPro" id="IPR011032">
    <property type="entry name" value="GroES-like_sf"/>
</dbReference>
<gene>
    <name evidence="5" type="ORF">D6D01_02982</name>
</gene>
<dbReference type="EMBL" id="QZBD01000076">
    <property type="protein sequence ID" value="THY31177.1"/>
    <property type="molecule type" value="Genomic_DNA"/>
</dbReference>
<dbReference type="Pfam" id="PF08240">
    <property type="entry name" value="ADH_N"/>
    <property type="match status" value="1"/>
</dbReference>
<protein>
    <submittedName>
        <fullName evidence="5">Oxidoreductase-like protein</fullName>
    </submittedName>
</protein>
<comment type="subunit">
    <text evidence="2">Monomer.</text>
</comment>
<evidence type="ECO:0000256" key="3">
    <source>
        <dbReference type="ARBA" id="ARBA00023002"/>
    </source>
</evidence>
<dbReference type="InterPro" id="IPR020843">
    <property type="entry name" value="ER"/>
</dbReference>
<sequence length="341" mass="36576">MANQAAWLDGFNQEFRVGPAPMPEIESHEIIVENYSFSINPIDWKVRDLGWLINTWPMVLGCDIAGVVTKVGSNVHRFKKGDRVIGHTVSLLANKAKNGSFQHFVAVEAAKAAKLPDPISFSDACVLPLALDTAATGLFNSSEEGYLGLQWPTLQAGQSDKKVVIYGASSSVGALAVQLATASGAYVIAIASRRNTDFCHSCGAKEVYDYNDASVVDDVVKAVKSASQPDFVGIYDAISNEDSYKITVPILEKLGSGNLATVLPGPDNMPSTSKSNYIEGINETVHVIWENFVGPALEQGKLKCVPSPHVVGNSLEDVEKGLDANKKGVSAKKIIIELKKE</sequence>
<dbReference type="SUPFAM" id="SSF51735">
    <property type="entry name" value="NAD(P)-binding Rossmann-fold domains"/>
    <property type="match status" value="1"/>
</dbReference>
<accession>A0A4S9LN72</accession>
<dbReference type="Pfam" id="PF00107">
    <property type="entry name" value="ADH_zinc_N"/>
    <property type="match status" value="1"/>
</dbReference>
<dbReference type="InterPro" id="IPR013149">
    <property type="entry name" value="ADH-like_C"/>
</dbReference>
<organism evidence="5 6">
    <name type="scientific">Aureobasidium pullulans</name>
    <name type="common">Black yeast</name>
    <name type="synonym">Pullularia pullulans</name>
    <dbReference type="NCBI Taxonomy" id="5580"/>
    <lineage>
        <taxon>Eukaryota</taxon>
        <taxon>Fungi</taxon>
        <taxon>Dikarya</taxon>
        <taxon>Ascomycota</taxon>
        <taxon>Pezizomycotina</taxon>
        <taxon>Dothideomycetes</taxon>
        <taxon>Dothideomycetidae</taxon>
        <taxon>Dothideales</taxon>
        <taxon>Saccotheciaceae</taxon>
        <taxon>Aureobasidium</taxon>
    </lineage>
</organism>
<evidence type="ECO:0000313" key="5">
    <source>
        <dbReference type="EMBL" id="THY31177.1"/>
    </source>
</evidence>
<dbReference type="GO" id="GO:0016651">
    <property type="term" value="F:oxidoreductase activity, acting on NAD(P)H"/>
    <property type="evidence" value="ECO:0007669"/>
    <property type="project" value="InterPro"/>
</dbReference>
<dbReference type="InterPro" id="IPR036291">
    <property type="entry name" value="NAD(P)-bd_dom_sf"/>
</dbReference>
<evidence type="ECO:0000256" key="1">
    <source>
        <dbReference type="ARBA" id="ARBA00008072"/>
    </source>
</evidence>
<dbReference type="AlphaFoldDB" id="A0A4S9LN72"/>
<dbReference type="SUPFAM" id="SSF50129">
    <property type="entry name" value="GroES-like"/>
    <property type="match status" value="1"/>
</dbReference>
<comment type="similarity">
    <text evidence="1">Belongs to the zinc-containing alcohol dehydrogenase family.</text>
</comment>
<proteinExistence type="inferred from homology"/>
<dbReference type="SMART" id="SM00829">
    <property type="entry name" value="PKS_ER"/>
    <property type="match status" value="1"/>
</dbReference>
<dbReference type="PANTHER" id="PTHR45348:SF2">
    <property type="entry name" value="ZINC-TYPE ALCOHOL DEHYDROGENASE-LIKE PROTEIN C2E1P3.01"/>
    <property type="match status" value="1"/>
</dbReference>
<dbReference type="InterPro" id="IPR013154">
    <property type="entry name" value="ADH-like_N"/>
</dbReference>
<evidence type="ECO:0000313" key="6">
    <source>
        <dbReference type="Proteomes" id="UP000306584"/>
    </source>
</evidence>
<evidence type="ECO:0000259" key="4">
    <source>
        <dbReference type="SMART" id="SM00829"/>
    </source>
</evidence>
<dbReference type="InterPro" id="IPR047122">
    <property type="entry name" value="Trans-enoyl_RdTase-like"/>
</dbReference>
<keyword evidence="3" id="KW-0560">Oxidoreductase</keyword>
<name>A0A4S9LN72_AURPU</name>
<dbReference type="Proteomes" id="UP000306584">
    <property type="component" value="Unassembled WGS sequence"/>
</dbReference>
<reference evidence="5 6" key="1">
    <citation type="submission" date="2018-10" db="EMBL/GenBank/DDBJ databases">
        <title>Fifty Aureobasidium pullulans genomes reveal a recombining polyextremotolerant generalist.</title>
        <authorList>
            <person name="Gostincar C."/>
            <person name="Turk M."/>
            <person name="Zajc J."/>
            <person name="Gunde-Cimerman N."/>
        </authorList>
    </citation>
    <scope>NUCLEOTIDE SEQUENCE [LARGE SCALE GENOMIC DNA]</scope>
    <source>
        <strain evidence="5 6">EXF-6604</strain>
    </source>
</reference>